<keyword evidence="1" id="KW-1133">Transmembrane helix</keyword>
<comment type="caution">
    <text evidence="2">The sequence shown here is derived from an EMBL/GenBank/DDBJ whole genome shotgun (WGS) entry which is preliminary data.</text>
</comment>
<protein>
    <submittedName>
        <fullName evidence="2">10333_t:CDS:1</fullName>
    </submittedName>
</protein>
<dbReference type="EMBL" id="CAJVQB010124001">
    <property type="protein sequence ID" value="CAG8853431.1"/>
    <property type="molecule type" value="Genomic_DNA"/>
</dbReference>
<feature type="transmembrane region" description="Helical" evidence="1">
    <location>
        <begin position="38"/>
        <end position="57"/>
    </location>
</feature>
<proteinExistence type="predicted"/>
<reference evidence="2 3" key="1">
    <citation type="submission" date="2021-06" db="EMBL/GenBank/DDBJ databases">
        <authorList>
            <person name="Kallberg Y."/>
            <person name="Tangrot J."/>
            <person name="Rosling A."/>
        </authorList>
    </citation>
    <scope>NUCLEOTIDE SEQUENCE [LARGE SCALE GENOMIC DNA]</scope>
    <source>
        <strain evidence="2 3">120-4 pot B 10/14</strain>
    </source>
</reference>
<feature type="non-terminal residue" evidence="2">
    <location>
        <position position="66"/>
    </location>
</feature>
<evidence type="ECO:0000256" key="1">
    <source>
        <dbReference type="SAM" id="Phobius"/>
    </source>
</evidence>
<feature type="non-terminal residue" evidence="2">
    <location>
        <position position="1"/>
    </location>
</feature>
<gene>
    <name evidence="2" type="ORF">GMARGA_LOCUS42252</name>
</gene>
<evidence type="ECO:0000313" key="2">
    <source>
        <dbReference type="EMBL" id="CAG8853431.1"/>
    </source>
</evidence>
<sequence length="66" mass="7346">VLLNLVPMLIFMTLWASFIAILYLVFDIKNVSFSSDLSTNLTSSISLVVALLLALRADTAYNQNHE</sequence>
<keyword evidence="1" id="KW-0812">Transmembrane</keyword>
<dbReference type="Proteomes" id="UP000789901">
    <property type="component" value="Unassembled WGS sequence"/>
</dbReference>
<feature type="transmembrane region" description="Helical" evidence="1">
    <location>
        <begin position="6"/>
        <end position="26"/>
    </location>
</feature>
<organism evidence="2 3">
    <name type="scientific">Gigaspora margarita</name>
    <dbReference type="NCBI Taxonomy" id="4874"/>
    <lineage>
        <taxon>Eukaryota</taxon>
        <taxon>Fungi</taxon>
        <taxon>Fungi incertae sedis</taxon>
        <taxon>Mucoromycota</taxon>
        <taxon>Glomeromycotina</taxon>
        <taxon>Glomeromycetes</taxon>
        <taxon>Diversisporales</taxon>
        <taxon>Gigasporaceae</taxon>
        <taxon>Gigaspora</taxon>
    </lineage>
</organism>
<keyword evidence="1" id="KW-0472">Membrane</keyword>
<evidence type="ECO:0000313" key="3">
    <source>
        <dbReference type="Proteomes" id="UP000789901"/>
    </source>
</evidence>
<accession>A0ABN7XF15</accession>
<name>A0ABN7XF15_GIGMA</name>
<keyword evidence="3" id="KW-1185">Reference proteome</keyword>